<dbReference type="GO" id="GO:0004040">
    <property type="term" value="F:amidase activity"/>
    <property type="evidence" value="ECO:0007669"/>
    <property type="project" value="InterPro"/>
</dbReference>
<feature type="compositionally biased region" description="Acidic residues" evidence="1">
    <location>
        <begin position="369"/>
        <end position="408"/>
    </location>
</feature>
<feature type="region of interest" description="Disordered" evidence="1">
    <location>
        <begin position="360"/>
        <end position="432"/>
    </location>
</feature>
<dbReference type="Proteomes" id="UP000823894">
    <property type="component" value="Unassembled WGS sequence"/>
</dbReference>
<reference evidence="4" key="2">
    <citation type="submission" date="2021-04" db="EMBL/GenBank/DDBJ databases">
        <authorList>
            <person name="Gilroy R."/>
        </authorList>
    </citation>
    <scope>NUCLEOTIDE SEQUENCE</scope>
    <source>
        <strain evidence="4">ChiGjej1B1-1692</strain>
    </source>
</reference>
<name>A0A9D2NVK8_9FIRM</name>
<evidence type="ECO:0000256" key="1">
    <source>
        <dbReference type="SAM" id="MobiDB-lite"/>
    </source>
</evidence>
<dbReference type="AlphaFoldDB" id="A0A9D2NVK8"/>
<dbReference type="EMBL" id="DWWK01000150">
    <property type="protein sequence ID" value="HJC39265.1"/>
    <property type="molecule type" value="Genomic_DNA"/>
</dbReference>
<gene>
    <name evidence="4" type="ORF">H9757_09440</name>
</gene>
<keyword evidence="2" id="KW-1133">Transmembrane helix</keyword>
<sequence>MLSGVVGWVAEGDVQVVDLSSAASVSHYKVSNGRLIHYISQNMNLSSALSSLDNGPAPAFLEQGVTYYSYDGHYFYSDYMTMLQDYQNGSRGNSVNPDAPYYNYFQYLPFRSRTGYSADSLNSIINGKVSASSKLRDTGSVMVKYQDAYGVNALLMAGVAANESAWGTSSICMNKNNLFGLNAVDSSPGTSADTYASVEECIRQFAAGYMSGKYLNPNEWRYFGGFLGNKASGINVKYASDPYWGEKAANIAWTLDRLGGSTDSQVYTLGVKGTDAADYTSVNVRSAGNTSSKILYRTGTQPAYSVLILDAEPAAGFYRIQSDAVLSQDRQSISSGREYDFDAMYAYISADYVSVVNTGSASGTTPDVTPEEPDTTPDVTPEEPDTTPDVTPEEPDTTPDVTPEEPDTTPDVTPENNGEDSSMTGAASEEQGNTDMEAADGEKTLVVKNTTPQTAVAGTAVQIKKPAPKTGDVNAAAAWIVLLAVSGTLTASVVYRKRKSC</sequence>
<protein>
    <submittedName>
        <fullName evidence="4">Glucosaminidase domain-containing protein</fullName>
    </submittedName>
</protein>
<dbReference type="Gene3D" id="1.10.530.10">
    <property type="match status" value="1"/>
</dbReference>
<evidence type="ECO:0000313" key="5">
    <source>
        <dbReference type="Proteomes" id="UP000823894"/>
    </source>
</evidence>
<evidence type="ECO:0000259" key="3">
    <source>
        <dbReference type="SMART" id="SM00047"/>
    </source>
</evidence>
<dbReference type="Pfam" id="PF01832">
    <property type="entry name" value="Glucosaminidase"/>
    <property type="match status" value="1"/>
</dbReference>
<reference evidence="4" key="1">
    <citation type="journal article" date="2021" name="PeerJ">
        <title>Extensive microbial diversity within the chicken gut microbiome revealed by metagenomics and culture.</title>
        <authorList>
            <person name="Gilroy R."/>
            <person name="Ravi A."/>
            <person name="Getino M."/>
            <person name="Pursley I."/>
            <person name="Horton D.L."/>
            <person name="Alikhan N.F."/>
            <person name="Baker D."/>
            <person name="Gharbi K."/>
            <person name="Hall N."/>
            <person name="Watson M."/>
            <person name="Adriaenssens E.M."/>
            <person name="Foster-Nyarko E."/>
            <person name="Jarju S."/>
            <person name="Secka A."/>
            <person name="Antonio M."/>
            <person name="Oren A."/>
            <person name="Chaudhuri R.R."/>
            <person name="La Ragione R."/>
            <person name="Hildebrand F."/>
            <person name="Pallen M.J."/>
        </authorList>
    </citation>
    <scope>NUCLEOTIDE SEQUENCE</scope>
    <source>
        <strain evidence="4">ChiGjej1B1-1692</strain>
    </source>
</reference>
<dbReference type="SMART" id="SM00047">
    <property type="entry name" value="LYZ2"/>
    <property type="match status" value="1"/>
</dbReference>
<proteinExistence type="predicted"/>
<organism evidence="4 5">
    <name type="scientific">Candidatus Mediterraneibacter faecigallinarum</name>
    <dbReference type="NCBI Taxonomy" id="2838669"/>
    <lineage>
        <taxon>Bacteria</taxon>
        <taxon>Bacillati</taxon>
        <taxon>Bacillota</taxon>
        <taxon>Clostridia</taxon>
        <taxon>Lachnospirales</taxon>
        <taxon>Lachnospiraceae</taxon>
        <taxon>Mediterraneibacter</taxon>
    </lineage>
</organism>
<feature type="transmembrane region" description="Helical" evidence="2">
    <location>
        <begin position="476"/>
        <end position="495"/>
    </location>
</feature>
<keyword evidence="2" id="KW-0472">Membrane</keyword>
<dbReference type="InterPro" id="IPR002901">
    <property type="entry name" value="MGlyc_endo_b_GlcNAc-like_dom"/>
</dbReference>
<feature type="compositionally biased region" description="Polar residues" evidence="1">
    <location>
        <begin position="419"/>
        <end position="432"/>
    </location>
</feature>
<evidence type="ECO:0000313" key="4">
    <source>
        <dbReference type="EMBL" id="HJC39265.1"/>
    </source>
</evidence>
<accession>A0A9D2NVK8</accession>
<evidence type="ECO:0000256" key="2">
    <source>
        <dbReference type="SAM" id="Phobius"/>
    </source>
</evidence>
<keyword evidence="2" id="KW-0812">Transmembrane</keyword>
<comment type="caution">
    <text evidence="4">The sequence shown here is derived from an EMBL/GenBank/DDBJ whole genome shotgun (WGS) entry which is preliminary data.</text>
</comment>
<feature type="domain" description="Mannosyl-glycoprotein endo-beta-N-acetylglucosamidase-like" evidence="3">
    <location>
        <begin position="128"/>
        <end position="263"/>
    </location>
</feature>